<keyword evidence="8" id="KW-1185">Reference proteome</keyword>
<dbReference type="PANTHER" id="PTHR16736">
    <property type="entry name" value="CORTEXIN-1-RELATED"/>
    <property type="match status" value="1"/>
</dbReference>
<reference evidence="7" key="2">
    <citation type="submission" date="2025-09" db="UniProtKB">
        <authorList>
            <consortium name="Ensembl"/>
        </authorList>
    </citation>
    <scope>IDENTIFICATION</scope>
</reference>
<feature type="transmembrane region" description="Helical" evidence="5">
    <location>
        <begin position="139"/>
        <end position="161"/>
    </location>
</feature>
<evidence type="ECO:0000256" key="6">
    <source>
        <dbReference type="SAM" id="SignalP"/>
    </source>
</evidence>
<evidence type="ECO:0000313" key="7">
    <source>
        <dbReference type="Ensembl" id="ENSCCRP00000040624.2"/>
    </source>
</evidence>
<evidence type="ECO:0000256" key="1">
    <source>
        <dbReference type="ARBA" id="ARBA00004167"/>
    </source>
</evidence>
<evidence type="ECO:0000256" key="4">
    <source>
        <dbReference type="ARBA" id="ARBA00023136"/>
    </source>
</evidence>
<dbReference type="Ensembl" id="ENSCCRT00000044030.2">
    <property type="protein sequence ID" value="ENSCCRP00000040624.2"/>
    <property type="gene ID" value="ENSCCRG00000021688.2"/>
</dbReference>
<keyword evidence="3 5" id="KW-1133">Transmembrane helix</keyword>
<comment type="subcellular location">
    <subcellularLocation>
        <location evidence="1">Membrane</location>
        <topology evidence="1">Single-pass membrane protein</topology>
    </subcellularLocation>
</comment>
<keyword evidence="2 5" id="KW-0812">Transmembrane</keyword>
<dbReference type="AlphaFoldDB" id="A0A8C1C137"/>
<feature type="signal peptide" evidence="6">
    <location>
        <begin position="1"/>
        <end position="21"/>
    </location>
</feature>
<proteinExistence type="predicted"/>
<keyword evidence="4 5" id="KW-0472">Membrane</keyword>
<dbReference type="Proteomes" id="UP001108240">
    <property type="component" value="Unplaced"/>
</dbReference>
<sequence length="189" mass="21655">MYTIFSRCSLSILCLLLELSSYIFVFQRSEMKAVVDFALSCIDLSTDDTNQCPALSAVNKLLQFQLLTWQKVCESRYQDEDEVHVEDVGPLRLRMRERLLWDEPLQISWLMEAEPFTSSLQTGGPVAGAGMTLEQKTTFAFVIFLFVFLCMLIVRCFRILLDPYRSMPTSTWADGLDGLEKGQFDYTLA</sequence>
<feature type="chain" id="PRO_5039886649" evidence="6">
    <location>
        <begin position="22"/>
        <end position="189"/>
    </location>
</feature>
<reference evidence="7" key="1">
    <citation type="submission" date="2025-08" db="UniProtKB">
        <authorList>
            <consortium name="Ensembl"/>
        </authorList>
    </citation>
    <scope>IDENTIFICATION</scope>
</reference>
<organism evidence="7 8">
    <name type="scientific">Cyprinus carpio carpio</name>
    <dbReference type="NCBI Taxonomy" id="630221"/>
    <lineage>
        <taxon>Eukaryota</taxon>
        <taxon>Metazoa</taxon>
        <taxon>Chordata</taxon>
        <taxon>Craniata</taxon>
        <taxon>Vertebrata</taxon>
        <taxon>Euteleostomi</taxon>
        <taxon>Actinopterygii</taxon>
        <taxon>Neopterygii</taxon>
        <taxon>Teleostei</taxon>
        <taxon>Ostariophysi</taxon>
        <taxon>Cypriniformes</taxon>
        <taxon>Cyprinidae</taxon>
        <taxon>Cyprininae</taxon>
        <taxon>Cyprinus</taxon>
    </lineage>
</organism>
<evidence type="ECO:0000256" key="5">
    <source>
        <dbReference type="SAM" id="Phobius"/>
    </source>
</evidence>
<keyword evidence="6" id="KW-0732">Signal</keyword>
<dbReference type="Pfam" id="PF11057">
    <property type="entry name" value="Cortexin"/>
    <property type="match status" value="1"/>
</dbReference>
<dbReference type="GeneTree" id="ENSGT00940000154412"/>
<dbReference type="InterPro" id="IPR020066">
    <property type="entry name" value="Cortexin"/>
</dbReference>
<name>A0A8C1C137_CYPCA</name>
<dbReference type="GO" id="GO:0016020">
    <property type="term" value="C:membrane"/>
    <property type="evidence" value="ECO:0007669"/>
    <property type="project" value="UniProtKB-SubCell"/>
</dbReference>
<evidence type="ECO:0000313" key="8">
    <source>
        <dbReference type="Proteomes" id="UP001108240"/>
    </source>
</evidence>
<dbReference type="PANTHER" id="PTHR16736:SF1">
    <property type="entry name" value="CORTEXIN-3"/>
    <property type="match status" value="1"/>
</dbReference>
<evidence type="ECO:0000256" key="3">
    <source>
        <dbReference type="ARBA" id="ARBA00022989"/>
    </source>
</evidence>
<accession>A0A8C1C137</accession>
<evidence type="ECO:0000256" key="2">
    <source>
        <dbReference type="ARBA" id="ARBA00022692"/>
    </source>
</evidence>
<protein>
    <submittedName>
        <fullName evidence="7">Cortexin 3</fullName>
    </submittedName>
</protein>